<evidence type="ECO:0000259" key="2">
    <source>
        <dbReference type="Pfam" id="PF01636"/>
    </source>
</evidence>
<dbReference type="Gene3D" id="3.90.1200.10">
    <property type="match status" value="1"/>
</dbReference>
<dbReference type="InterPro" id="IPR002575">
    <property type="entry name" value="Aminoglycoside_PTrfase"/>
</dbReference>
<organism evidence="3 4">
    <name type="scientific">Candidatus Kirkpatrickella diaphorinae</name>
    <dbReference type="NCBI Taxonomy" id="2984322"/>
    <lineage>
        <taxon>Bacteria</taxon>
        <taxon>Pseudomonadati</taxon>
        <taxon>Pseudomonadota</taxon>
        <taxon>Alphaproteobacteria</taxon>
        <taxon>Acetobacterales</taxon>
        <taxon>Acetobacteraceae</taxon>
        <taxon>Candidatus Kirkpatrickella</taxon>
    </lineage>
</organism>
<name>A0ABY6GK54_9PROT</name>
<reference evidence="3" key="1">
    <citation type="submission" date="2022-10" db="EMBL/GenBank/DDBJ databases">
        <title>Candidatus Kirkpatrella diaphorinas gen. nov., sp. nov., an uncultured endosymbiont identified in a population of Diaphorina citri from Hawaii.</title>
        <authorList>
            <person name="Henry E.M."/>
            <person name="Carlson C.R."/>
            <person name="Kuo Y.-W."/>
        </authorList>
    </citation>
    <scope>NUCLEOTIDE SEQUENCE</scope>
    <source>
        <strain evidence="3">CADCRV1</strain>
    </source>
</reference>
<dbReference type="InterPro" id="IPR050249">
    <property type="entry name" value="Pseudomonas-type_ThrB"/>
</dbReference>
<feature type="domain" description="Aminoglycoside phosphotransferase" evidence="2">
    <location>
        <begin position="62"/>
        <end position="287"/>
    </location>
</feature>
<sequence>MTEEHANRQFGVDGPIAPRIWPAMTEAERRLLIPHYPFLKDAPEISHHSPRPFSSACIFSGAPGRFFVKRHDHRVKNEASLREEHRFARHLAGHALPVQPFLKNKQGETVTRCGDWVYEITAASPDIDLYRDVQSWEGWFNSAQAHAAGRLLAQFHDVMASDTAPPRVDPQLVSNMDLLRRVDFASSLDEAVAHLTPAENGLLHHPSYQQARAAFLKFHDALKPLLPHHKPCWGHGDWHGSNLMWRGEGEDAVPVSVFDFGMADRTSALFDLAVAIERSMVSWLAPDMSQWQVRYDALRAFLRGYESQRPLSATSRQALAAMLPLCHIHFALSEYRYFASLLHDEHSAQVAFEKYFIGHMKWFQTPPGQALLQYIAQGEEPGVTS</sequence>
<accession>A0ABY6GK54</accession>
<evidence type="ECO:0000313" key="3">
    <source>
        <dbReference type="EMBL" id="UYH51922.1"/>
    </source>
</evidence>
<protein>
    <submittedName>
        <fullName evidence="3">Phosphotransferase</fullName>
    </submittedName>
</protein>
<evidence type="ECO:0000313" key="4">
    <source>
        <dbReference type="Proteomes" id="UP001163831"/>
    </source>
</evidence>
<dbReference type="Pfam" id="PF01636">
    <property type="entry name" value="APH"/>
    <property type="match status" value="1"/>
</dbReference>
<dbReference type="SUPFAM" id="SSF56112">
    <property type="entry name" value="Protein kinase-like (PK-like)"/>
    <property type="match status" value="1"/>
</dbReference>
<dbReference type="PANTHER" id="PTHR21064">
    <property type="entry name" value="AMINOGLYCOSIDE PHOSPHOTRANSFERASE DOMAIN-CONTAINING PROTEIN-RELATED"/>
    <property type="match status" value="1"/>
</dbReference>
<dbReference type="PANTHER" id="PTHR21064:SF6">
    <property type="entry name" value="AMINOGLYCOSIDE PHOSPHOTRANSFERASE DOMAIN-CONTAINING PROTEIN"/>
    <property type="match status" value="1"/>
</dbReference>
<dbReference type="RefSeq" id="WP_319807517.1">
    <property type="nucleotide sequence ID" value="NZ_CP107052.1"/>
</dbReference>
<dbReference type="Proteomes" id="UP001163831">
    <property type="component" value="Chromosome"/>
</dbReference>
<proteinExistence type="inferred from homology"/>
<dbReference type="InterPro" id="IPR011009">
    <property type="entry name" value="Kinase-like_dom_sf"/>
</dbReference>
<keyword evidence="4" id="KW-1185">Reference proteome</keyword>
<evidence type="ECO:0000256" key="1">
    <source>
        <dbReference type="ARBA" id="ARBA00038240"/>
    </source>
</evidence>
<dbReference type="EMBL" id="CP107052">
    <property type="protein sequence ID" value="UYH51922.1"/>
    <property type="molecule type" value="Genomic_DNA"/>
</dbReference>
<comment type="similarity">
    <text evidence="1">Belongs to the pseudomonas-type ThrB family.</text>
</comment>
<gene>
    <name evidence="3" type="ORF">N5W20_03430</name>
</gene>